<dbReference type="EMBL" id="MGER01000045">
    <property type="protein sequence ID" value="OGL87870.1"/>
    <property type="molecule type" value="Genomic_DNA"/>
</dbReference>
<dbReference type="GO" id="GO:0016881">
    <property type="term" value="F:acid-amino acid ligase activity"/>
    <property type="evidence" value="ECO:0007669"/>
    <property type="project" value="InterPro"/>
</dbReference>
<dbReference type="GO" id="GO:0071555">
    <property type="term" value="P:cell wall organization"/>
    <property type="evidence" value="ECO:0007669"/>
    <property type="project" value="UniProtKB-KW"/>
</dbReference>
<organism evidence="12 13">
    <name type="scientific">Candidatus Uhrbacteria bacterium RIFCSPLOWO2_02_FULL_49_11</name>
    <dbReference type="NCBI Taxonomy" id="1802409"/>
    <lineage>
        <taxon>Bacteria</taxon>
        <taxon>Candidatus Uhriibacteriota</taxon>
    </lineage>
</organism>
<protein>
    <recommendedName>
        <fullName evidence="14">UDP-N-acetylmuramate:L-alanyl-gamma-D-glutamyl-meso-diaminopimelate ligase</fullName>
    </recommendedName>
</protein>
<dbReference type="PANTHER" id="PTHR43445:SF5">
    <property type="entry name" value="UDP-N-ACETYLMURAMATE--L-ALANYL-GAMMA-D-GLUTAMYL-MESO-2,6-DIAMINOHEPTANDIOATE LIGASE"/>
    <property type="match status" value="1"/>
</dbReference>
<evidence type="ECO:0000256" key="5">
    <source>
        <dbReference type="ARBA" id="ARBA00022960"/>
    </source>
</evidence>
<evidence type="ECO:0000259" key="10">
    <source>
        <dbReference type="Pfam" id="PF02875"/>
    </source>
</evidence>
<dbReference type="InterPro" id="IPR013221">
    <property type="entry name" value="Mur_ligase_cen"/>
</dbReference>
<evidence type="ECO:0000313" key="12">
    <source>
        <dbReference type="EMBL" id="OGL87870.1"/>
    </source>
</evidence>
<dbReference type="Pfam" id="PF01225">
    <property type="entry name" value="Mur_ligase"/>
    <property type="match status" value="1"/>
</dbReference>
<dbReference type="SUPFAM" id="SSF53623">
    <property type="entry name" value="MurD-like peptide ligases, catalytic domain"/>
    <property type="match status" value="1"/>
</dbReference>
<dbReference type="InterPro" id="IPR036615">
    <property type="entry name" value="Mur_ligase_C_dom_sf"/>
</dbReference>
<evidence type="ECO:0000256" key="6">
    <source>
        <dbReference type="ARBA" id="ARBA00022984"/>
    </source>
</evidence>
<evidence type="ECO:0000256" key="3">
    <source>
        <dbReference type="ARBA" id="ARBA00022741"/>
    </source>
</evidence>
<feature type="domain" description="Mur ligase N-terminal catalytic" evidence="9">
    <location>
        <begin position="8"/>
        <end position="103"/>
    </location>
</feature>
<name>A0A1F7VBF1_9BACT</name>
<dbReference type="InterPro" id="IPR004101">
    <property type="entry name" value="Mur_ligase_C"/>
</dbReference>
<evidence type="ECO:0000259" key="9">
    <source>
        <dbReference type="Pfam" id="PF01225"/>
    </source>
</evidence>
<dbReference type="InterPro" id="IPR050061">
    <property type="entry name" value="MurCDEF_pg_biosynth"/>
</dbReference>
<keyword evidence="4" id="KW-0067">ATP-binding</keyword>
<evidence type="ECO:0000256" key="2">
    <source>
        <dbReference type="ARBA" id="ARBA00022618"/>
    </source>
</evidence>
<dbReference type="InterPro" id="IPR000713">
    <property type="entry name" value="Mur_ligase_N"/>
</dbReference>
<accession>A0A1F7VBF1</accession>
<keyword evidence="1" id="KW-0436">Ligase</keyword>
<comment type="caution">
    <text evidence="12">The sequence shown here is derived from an EMBL/GenBank/DDBJ whole genome shotgun (WGS) entry which is preliminary data.</text>
</comment>
<evidence type="ECO:0000256" key="1">
    <source>
        <dbReference type="ARBA" id="ARBA00022598"/>
    </source>
</evidence>
<dbReference type="GO" id="GO:0005524">
    <property type="term" value="F:ATP binding"/>
    <property type="evidence" value="ECO:0007669"/>
    <property type="project" value="UniProtKB-KW"/>
</dbReference>
<reference evidence="12 13" key="1">
    <citation type="journal article" date="2016" name="Nat. Commun.">
        <title>Thousands of microbial genomes shed light on interconnected biogeochemical processes in an aquifer system.</title>
        <authorList>
            <person name="Anantharaman K."/>
            <person name="Brown C.T."/>
            <person name="Hug L.A."/>
            <person name="Sharon I."/>
            <person name="Castelle C.J."/>
            <person name="Probst A.J."/>
            <person name="Thomas B.C."/>
            <person name="Singh A."/>
            <person name="Wilkins M.J."/>
            <person name="Karaoz U."/>
            <person name="Brodie E.L."/>
            <person name="Williams K.H."/>
            <person name="Hubbard S.S."/>
            <person name="Banfield J.F."/>
        </authorList>
    </citation>
    <scope>NUCLEOTIDE SEQUENCE [LARGE SCALE GENOMIC DNA]</scope>
</reference>
<dbReference type="GO" id="GO:0051301">
    <property type="term" value="P:cell division"/>
    <property type="evidence" value="ECO:0007669"/>
    <property type="project" value="UniProtKB-KW"/>
</dbReference>
<evidence type="ECO:0000256" key="4">
    <source>
        <dbReference type="ARBA" id="ARBA00022840"/>
    </source>
</evidence>
<dbReference type="Gene3D" id="3.90.190.20">
    <property type="entry name" value="Mur ligase, C-terminal domain"/>
    <property type="match status" value="1"/>
</dbReference>
<dbReference type="AlphaFoldDB" id="A0A1F7VBF1"/>
<dbReference type="Pfam" id="PF08245">
    <property type="entry name" value="Mur_ligase_M"/>
    <property type="match status" value="1"/>
</dbReference>
<evidence type="ECO:0008006" key="14">
    <source>
        <dbReference type="Google" id="ProtNLM"/>
    </source>
</evidence>
<dbReference type="InterPro" id="IPR036565">
    <property type="entry name" value="Mur-like_cat_sf"/>
</dbReference>
<evidence type="ECO:0000256" key="7">
    <source>
        <dbReference type="ARBA" id="ARBA00023306"/>
    </source>
</evidence>
<evidence type="ECO:0000313" key="13">
    <source>
        <dbReference type="Proteomes" id="UP000178264"/>
    </source>
</evidence>
<dbReference type="PANTHER" id="PTHR43445">
    <property type="entry name" value="UDP-N-ACETYLMURAMATE--L-ALANINE LIGASE-RELATED"/>
    <property type="match status" value="1"/>
</dbReference>
<keyword evidence="3" id="KW-0547">Nucleotide-binding</keyword>
<dbReference type="Gene3D" id="3.40.1190.10">
    <property type="entry name" value="Mur-like, catalytic domain"/>
    <property type="match status" value="1"/>
</dbReference>
<dbReference type="SUPFAM" id="SSF53244">
    <property type="entry name" value="MurD-like peptide ligases, peptide-binding domain"/>
    <property type="match status" value="1"/>
</dbReference>
<dbReference type="Pfam" id="PF02875">
    <property type="entry name" value="Mur_ligase_C"/>
    <property type="match status" value="1"/>
</dbReference>
<sequence length="469" mass="51949">MLMIAKRHIHFIGICGTAMAPVAKMFKDRGWRVTGSDKGIYPPLSDYLKQNKIDYYVGFHPERIGNPDTAVVGNYISLLNPEFCAIRERGVPYQSYPEALREYVIKSHSIVVAGSYGKTITTALLAWIWECAGRCPSFMAGGIVRNFPDSVRSNDSSWSIVEGDEYPACRWNPVPKFSFYKPRFLLLTGVQWDHADIYTTEESYIDVFAQLVKSVPLDGLICAALDRPHVRDVLKKASAPVAWYGRMGSGADWSTEVTYQKNATRMTFYGPSNETIGPVDVPLLGSIAFDHFAGAVALARATGIDQAAIMQALASFQGVRRRLEIRGVVNEVSVIDDFAHSPSKAKSTIDAVKQIFSLGRVIVVFEPNVGNRLRSSAPSYRDAFNSANIVIVPHLSATKHNEYTEVRLDGAQLAQIIDSSNPDIKEVLYIDDDIQVIQKLQKSAQPGDCILFLGSHGFRGMIEQTLKCL</sequence>
<dbReference type="Proteomes" id="UP000178264">
    <property type="component" value="Unassembled WGS sequence"/>
</dbReference>
<dbReference type="SUPFAM" id="SSF51984">
    <property type="entry name" value="MurCD N-terminal domain"/>
    <property type="match status" value="1"/>
</dbReference>
<proteinExistence type="predicted"/>
<keyword evidence="5" id="KW-0133">Cell shape</keyword>
<feature type="domain" description="Mur ligase C-terminal" evidence="10">
    <location>
        <begin position="321"/>
        <end position="455"/>
    </location>
</feature>
<feature type="domain" description="Mur ligase central" evidence="11">
    <location>
        <begin position="112"/>
        <end position="289"/>
    </location>
</feature>
<keyword evidence="7" id="KW-0131">Cell cycle</keyword>
<keyword evidence="6" id="KW-0573">Peptidoglycan synthesis</keyword>
<keyword evidence="2" id="KW-0132">Cell division</keyword>
<evidence type="ECO:0000259" key="11">
    <source>
        <dbReference type="Pfam" id="PF08245"/>
    </source>
</evidence>
<dbReference type="GO" id="GO:0009252">
    <property type="term" value="P:peptidoglycan biosynthetic process"/>
    <property type="evidence" value="ECO:0007669"/>
    <property type="project" value="UniProtKB-KW"/>
</dbReference>
<evidence type="ECO:0000256" key="8">
    <source>
        <dbReference type="ARBA" id="ARBA00023316"/>
    </source>
</evidence>
<gene>
    <name evidence="12" type="ORF">A3I42_03495</name>
</gene>
<dbReference type="GO" id="GO:0008360">
    <property type="term" value="P:regulation of cell shape"/>
    <property type="evidence" value="ECO:0007669"/>
    <property type="project" value="UniProtKB-KW"/>
</dbReference>
<keyword evidence="8" id="KW-0961">Cell wall biogenesis/degradation</keyword>
<dbReference type="Gene3D" id="3.40.50.720">
    <property type="entry name" value="NAD(P)-binding Rossmann-like Domain"/>
    <property type="match status" value="1"/>
</dbReference>